<evidence type="ECO:0000313" key="2">
    <source>
        <dbReference type="Proteomes" id="UP000484842"/>
    </source>
</evidence>
<gene>
    <name evidence="1" type="ORF">F8S09_06850</name>
</gene>
<protein>
    <recommendedName>
        <fullName evidence="3">Carboxypeptidase regulatory-like domain-containing protein</fullName>
    </recommendedName>
</protein>
<comment type="caution">
    <text evidence="1">The sequence shown here is derived from an EMBL/GenBank/DDBJ whole genome shotgun (WGS) entry which is preliminary data.</text>
</comment>
<organism evidence="1 2">
    <name type="scientific">Deinococcus terrestris</name>
    <dbReference type="NCBI Taxonomy" id="2651870"/>
    <lineage>
        <taxon>Bacteria</taxon>
        <taxon>Thermotogati</taxon>
        <taxon>Deinococcota</taxon>
        <taxon>Deinococci</taxon>
        <taxon>Deinococcales</taxon>
        <taxon>Deinococcaceae</taxon>
        <taxon>Deinococcus</taxon>
    </lineage>
</organism>
<accession>A0A7X1TRH1</accession>
<proteinExistence type="predicted"/>
<dbReference type="EMBL" id="WBSL01000002">
    <property type="protein sequence ID" value="MPY66414.1"/>
    <property type="molecule type" value="Genomic_DNA"/>
</dbReference>
<name>A0A7X1TRH1_9DEIO</name>
<dbReference type="RefSeq" id="WP_152870467.1">
    <property type="nucleotide sequence ID" value="NZ_WBSL01000002.1"/>
</dbReference>
<keyword evidence="2" id="KW-1185">Reference proteome</keyword>
<dbReference type="Proteomes" id="UP000484842">
    <property type="component" value="Unassembled WGS sequence"/>
</dbReference>
<sequence>MPGVVKDSAGQPLTGVQVFADNTLYSTTNALGKTDAWGCHRITRPREVGTWRAGASVQRTSGGEAWEPWLHADNGAAFPGDQGAVRHFIWRRTGQSQ</sequence>
<evidence type="ECO:0000313" key="1">
    <source>
        <dbReference type="EMBL" id="MPY66414.1"/>
    </source>
</evidence>
<reference evidence="1 2" key="1">
    <citation type="submission" date="2019-10" db="EMBL/GenBank/DDBJ databases">
        <title>Deinococcus sp. isolated from soil.</title>
        <authorList>
            <person name="Li Y."/>
            <person name="Wang J."/>
        </authorList>
    </citation>
    <scope>NUCLEOTIDE SEQUENCE [LARGE SCALE GENOMIC DNA]</scope>
    <source>
        <strain evidence="1 2">SDU3-2</strain>
    </source>
</reference>
<evidence type="ECO:0008006" key="3">
    <source>
        <dbReference type="Google" id="ProtNLM"/>
    </source>
</evidence>
<dbReference type="AlphaFoldDB" id="A0A7X1TRH1"/>